<evidence type="ECO:0000313" key="3">
    <source>
        <dbReference type="Proteomes" id="UP001224412"/>
    </source>
</evidence>
<name>A0AAP4BQR2_9CORY</name>
<evidence type="ECO:0000256" key="1">
    <source>
        <dbReference type="SAM" id="MobiDB-lite"/>
    </source>
</evidence>
<feature type="region of interest" description="Disordered" evidence="1">
    <location>
        <begin position="1"/>
        <end position="21"/>
    </location>
</feature>
<organism evidence="2 3">
    <name type="scientific">Corynebacterium pseudodiphtheriticum</name>
    <dbReference type="NCBI Taxonomy" id="37637"/>
    <lineage>
        <taxon>Bacteria</taxon>
        <taxon>Bacillati</taxon>
        <taxon>Actinomycetota</taxon>
        <taxon>Actinomycetes</taxon>
        <taxon>Mycobacteriales</taxon>
        <taxon>Corynebacteriaceae</taxon>
        <taxon>Corynebacterium</taxon>
    </lineage>
</organism>
<dbReference type="AlphaFoldDB" id="A0AAP4BQR2"/>
<feature type="compositionally biased region" description="Polar residues" evidence="1">
    <location>
        <begin position="249"/>
        <end position="262"/>
    </location>
</feature>
<feature type="region of interest" description="Disordered" evidence="1">
    <location>
        <begin position="224"/>
        <end position="262"/>
    </location>
</feature>
<accession>A0AAP4BQR2</accession>
<proteinExistence type="predicted"/>
<dbReference type="Proteomes" id="UP001224412">
    <property type="component" value="Unassembled WGS sequence"/>
</dbReference>
<comment type="caution">
    <text evidence="2">The sequence shown here is derived from an EMBL/GenBank/DDBJ whole genome shotgun (WGS) entry which is preliminary data.</text>
</comment>
<dbReference type="InterPro" id="IPR053847">
    <property type="entry name" value="DUF6928"/>
</dbReference>
<dbReference type="EMBL" id="JASNVH010000012">
    <property type="protein sequence ID" value="MDK4307564.1"/>
    <property type="molecule type" value="Genomic_DNA"/>
</dbReference>
<evidence type="ECO:0000313" key="2">
    <source>
        <dbReference type="EMBL" id="MDK4307564.1"/>
    </source>
</evidence>
<protein>
    <submittedName>
        <fullName evidence="2">Uncharacterized protein</fullName>
    </submittedName>
</protein>
<feature type="compositionally biased region" description="Basic and acidic residues" evidence="1">
    <location>
        <begin position="1"/>
        <end position="10"/>
    </location>
</feature>
<sequence>MTQYEPRHPGTPDPLSDGSQPEDRSAVVTIWFLDTAEQPGDILSHCPVADRGFGRKYLAQMYPSAPITLLGQFPLNRSAQVSAEEFYIGAYPGITVVQTIIDDALQLSQLSPQLRASLPASDIYAFAFNSETGFGGIAHWHDGELYRSLTATRYATFENEGLPDGFEAPLWAGQRSPQLGGIALPFAPEDLLADAHKAWLGVDFSSEGPDIDVVGFALDGRPEPKFARGHHGGAHSLSATKPSVRKNEGSTAGAESSSTQNYDDYEDHAAQNAQSSITGTFMTGATTTARIVGKLTRAAAKQTQTGWAKLREQLRHLDRDS</sequence>
<reference evidence="2" key="1">
    <citation type="submission" date="2023-05" db="EMBL/GenBank/DDBJ databases">
        <title>Metabolic capabilities are highly conserved among human nasal-associated Corynebacterium species in pangenomic analyses.</title>
        <authorList>
            <person name="Tran T.H."/>
            <person name="Roberts A.Q."/>
            <person name="Escapa I.F."/>
            <person name="Gao W."/>
            <person name="Conlan S."/>
            <person name="Kong H."/>
            <person name="Segre J.A."/>
            <person name="Kelly M.S."/>
            <person name="Lemon K.P."/>
        </authorList>
    </citation>
    <scope>NUCLEOTIDE SEQUENCE</scope>
    <source>
        <strain evidence="2">KPL2773</strain>
    </source>
</reference>
<gene>
    <name evidence="2" type="ORF">QPX42_08435</name>
</gene>
<dbReference type="GeneID" id="42781169"/>
<dbReference type="Pfam" id="PF21997">
    <property type="entry name" value="DUF6928"/>
    <property type="match status" value="1"/>
</dbReference>
<dbReference type="RefSeq" id="WP_027017625.1">
    <property type="nucleotide sequence ID" value="NZ_JASNUC010000002.1"/>
</dbReference>